<comment type="caution">
    <text evidence="1">The sequence shown here is derived from an EMBL/GenBank/DDBJ whole genome shotgun (WGS) entry which is preliminary data.</text>
</comment>
<reference evidence="1 2" key="1">
    <citation type="submission" date="2023-10" db="EMBL/GenBank/DDBJ databases">
        <title>Draft genome sequence of Xylaria bambusicola isolate GMP-LS, the root and basal stem rot pathogen of sugarcane in Indonesia.</title>
        <authorList>
            <person name="Selvaraj P."/>
            <person name="Muralishankar V."/>
            <person name="Muruganantham S."/>
            <person name="Sp S."/>
            <person name="Haryani S."/>
            <person name="Lau K.J.X."/>
            <person name="Naqvi N.I."/>
        </authorList>
    </citation>
    <scope>NUCLEOTIDE SEQUENCE [LARGE SCALE GENOMIC DNA]</scope>
    <source>
        <strain evidence="1">GMP-LS</strain>
    </source>
</reference>
<gene>
    <name evidence="1" type="ORF">RRF57_011275</name>
</gene>
<proteinExistence type="predicted"/>
<sequence length="172" mass="20241">MDYSELDYSGSALSRRELPFIQETEMAAQYNRLLIQMEQIGLQKEQIAMQRQTLNLLRFILGDIRGIAKIVKDISESKDQTQINPEPLSKTLDALYYRIIDWTEKVAGYRDQTNTTNKMMSYKDKYFIRNRQEGIVLQMDKDLGDREIQGVAKYEQRHKSHDEERILGRDLS</sequence>
<dbReference type="EMBL" id="JAWHQM010000055">
    <property type="protein sequence ID" value="KAK5635563.1"/>
    <property type="molecule type" value="Genomic_DNA"/>
</dbReference>
<accession>A0AAN7UUM0</accession>
<keyword evidence="2" id="KW-1185">Reference proteome</keyword>
<name>A0AAN7UUM0_9PEZI</name>
<dbReference type="Proteomes" id="UP001305414">
    <property type="component" value="Unassembled WGS sequence"/>
</dbReference>
<evidence type="ECO:0000313" key="1">
    <source>
        <dbReference type="EMBL" id="KAK5635563.1"/>
    </source>
</evidence>
<organism evidence="1 2">
    <name type="scientific">Xylaria bambusicola</name>
    <dbReference type="NCBI Taxonomy" id="326684"/>
    <lineage>
        <taxon>Eukaryota</taxon>
        <taxon>Fungi</taxon>
        <taxon>Dikarya</taxon>
        <taxon>Ascomycota</taxon>
        <taxon>Pezizomycotina</taxon>
        <taxon>Sordariomycetes</taxon>
        <taxon>Xylariomycetidae</taxon>
        <taxon>Xylariales</taxon>
        <taxon>Xylariaceae</taxon>
        <taxon>Xylaria</taxon>
    </lineage>
</organism>
<dbReference type="AlphaFoldDB" id="A0AAN7UUM0"/>
<protein>
    <submittedName>
        <fullName evidence="1">Uncharacterized protein</fullName>
    </submittedName>
</protein>
<evidence type="ECO:0000313" key="2">
    <source>
        <dbReference type="Proteomes" id="UP001305414"/>
    </source>
</evidence>